<dbReference type="EMBL" id="UGTJ01000001">
    <property type="protein sequence ID" value="SUB80366.1"/>
    <property type="molecule type" value="Genomic_DNA"/>
</dbReference>
<comment type="subcellular location">
    <subcellularLocation>
        <location evidence="1">Cell outer membrane</location>
    </subcellularLocation>
</comment>
<dbReference type="RefSeq" id="WP_004341404.1">
    <property type="nucleotide sequence ID" value="NZ_CAURJP010000048.1"/>
</dbReference>
<comment type="similarity">
    <text evidence="2">Belongs to the SusD family.</text>
</comment>
<dbReference type="Pfam" id="PF07980">
    <property type="entry name" value="SusD_RagB"/>
    <property type="match status" value="1"/>
</dbReference>
<evidence type="ECO:0000259" key="7">
    <source>
        <dbReference type="Pfam" id="PF07980"/>
    </source>
</evidence>
<evidence type="ECO:0000313" key="9">
    <source>
        <dbReference type="EMBL" id="SUB80366.1"/>
    </source>
</evidence>
<evidence type="ECO:0000259" key="8">
    <source>
        <dbReference type="Pfam" id="PF14322"/>
    </source>
</evidence>
<keyword evidence="4" id="KW-0472">Membrane</keyword>
<name>A0AAQ1UL46_9BACT</name>
<dbReference type="Gene3D" id="1.25.40.390">
    <property type="match status" value="1"/>
</dbReference>
<keyword evidence="3 6" id="KW-0732">Signal</keyword>
<dbReference type="Pfam" id="PF14322">
    <property type="entry name" value="SusD-like_3"/>
    <property type="match status" value="1"/>
</dbReference>
<evidence type="ECO:0000256" key="3">
    <source>
        <dbReference type="ARBA" id="ARBA00022729"/>
    </source>
</evidence>
<dbReference type="GeneID" id="93535513"/>
<reference evidence="9 10" key="1">
    <citation type="submission" date="2018-06" db="EMBL/GenBank/DDBJ databases">
        <authorList>
            <consortium name="Pathogen Informatics"/>
            <person name="Doyle S."/>
        </authorList>
    </citation>
    <scope>NUCLEOTIDE SEQUENCE [LARGE SCALE GENOMIC DNA]</scope>
    <source>
        <strain evidence="9 10">NCTC13063</strain>
    </source>
</reference>
<protein>
    <submittedName>
        <fullName evidence="9">SusD family</fullName>
    </submittedName>
</protein>
<keyword evidence="5" id="KW-0998">Cell outer membrane</keyword>
<feature type="signal peptide" evidence="6">
    <location>
        <begin position="1"/>
        <end position="23"/>
    </location>
</feature>
<comment type="caution">
    <text evidence="9">The sequence shown here is derived from an EMBL/GenBank/DDBJ whole genome shotgun (WGS) entry which is preliminary data.</text>
</comment>
<dbReference type="InterPro" id="IPR012944">
    <property type="entry name" value="SusD_RagB_dom"/>
</dbReference>
<dbReference type="GO" id="GO:0009279">
    <property type="term" value="C:cell outer membrane"/>
    <property type="evidence" value="ECO:0007669"/>
    <property type="project" value="UniProtKB-SubCell"/>
</dbReference>
<feature type="chain" id="PRO_5042853488" evidence="6">
    <location>
        <begin position="24"/>
        <end position="596"/>
    </location>
</feature>
<evidence type="ECO:0000256" key="1">
    <source>
        <dbReference type="ARBA" id="ARBA00004442"/>
    </source>
</evidence>
<evidence type="ECO:0000256" key="4">
    <source>
        <dbReference type="ARBA" id="ARBA00023136"/>
    </source>
</evidence>
<proteinExistence type="inferred from homology"/>
<feature type="domain" description="SusD-like N-terminal" evidence="8">
    <location>
        <begin position="67"/>
        <end position="210"/>
    </location>
</feature>
<dbReference type="SUPFAM" id="SSF48452">
    <property type="entry name" value="TPR-like"/>
    <property type="match status" value="1"/>
</dbReference>
<evidence type="ECO:0000313" key="10">
    <source>
        <dbReference type="Proteomes" id="UP000255283"/>
    </source>
</evidence>
<dbReference type="PROSITE" id="PS51257">
    <property type="entry name" value="PROKAR_LIPOPROTEIN"/>
    <property type="match status" value="1"/>
</dbReference>
<dbReference type="Proteomes" id="UP000255283">
    <property type="component" value="Unassembled WGS sequence"/>
</dbReference>
<dbReference type="InterPro" id="IPR033985">
    <property type="entry name" value="SusD-like_N"/>
</dbReference>
<accession>A0AAQ1UL46</accession>
<dbReference type="AlphaFoldDB" id="A0AAQ1UL46"/>
<gene>
    <name evidence="9" type="ORF">NCTC13063_01649</name>
</gene>
<evidence type="ECO:0000256" key="6">
    <source>
        <dbReference type="SAM" id="SignalP"/>
    </source>
</evidence>
<evidence type="ECO:0000256" key="5">
    <source>
        <dbReference type="ARBA" id="ARBA00023237"/>
    </source>
</evidence>
<evidence type="ECO:0000256" key="2">
    <source>
        <dbReference type="ARBA" id="ARBA00006275"/>
    </source>
</evidence>
<sequence length="596" mass="66378">MKTKNIKILLVSAVALASFSSCDEMFEPALENNLGIDYMTKDASYAEGVLGNGYTRIPCRDFPFSEVATDDAVSNDAGNSYRRLTAGAWTSDNNPAERWRDCRSAIMYLNLFLSKADQVHWADDKIASQMYCNREKGEAYGLRAMYMYYLLQAHGGYDEQGNLLGVPIVTEPENSASNFNVPRNTFADCMKAIYDDCAKALELLPAKYTDITSEAQIPEACKSLGADVSRYNRVFGVKFNGRMDGSIVEAFRSKAALLAASPAYSDQSGTDYQQAADYAAQVLDRIGGVSGMDPTGWTWYCNKNEIEGLQNGSNPKEVLWRGEKSQSNTLESDNYPPSLYGKGRINPTQNFVDAFPAANGYPITDDKSKFNAATPYEGRDPRLAAYVVVNGSKVGVNNSVINTAADGTTKDALDKETGSSTRTGYYLRKLLRQDINLDPANKSQQYHYTPRIRFTEIFLNYAEAANEAFGPKGKGSHAYSAYDVIKAIRHRAGVGGTDDGYLEECAQSKEKMRELIRNERRIELCFEGFRFWDLRRWKADITSPATGMKITAGTGTTYVYTPIEVEPRSFKDYMLYGPIPYSETLKFSELKQNKGW</sequence>
<dbReference type="InterPro" id="IPR011990">
    <property type="entry name" value="TPR-like_helical_dom_sf"/>
</dbReference>
<feature type="domain" description="RagB/SusD" evidence="7">
    <location>
        <begin position="328"/>
        <end position="596"/>
    </location>
</feature>
<organism evidence="9 10">
    <name type="scientific">Segatella buccae</name>
    <dbReference type="NCBI Taxonomy" id="28126"/>
    <lineage>
        <taxon>Bacteria</taxon>
        <taxon>Pseudomonadati</taxon>
        <taxon>Bacteroidota</taxon>
        <taxon>Bacteroidia</taxon>
        <taxon>Bacteroidales</taxon>
        <taxon>Prevotellaceae</taxon>
        <taxon>Segatella</taxon>
    </lineage>
</organism>